<comment type="caution">
    <text evidence="2">The sequence shown here is derived from an EMBL/GenBank/DDBJ whole genome shotgun (WGS) entry which is preliminary data.</text>
</comment>
<dbReference type="PROSITE" id="PS51819">
    <property type="entry name" value="VOC"/>
    <property type="match status" value="1"/>
</dbReference>
<dbReference type="InterPro" id="IPR004360">
    <property type="entry name" value="Glyas_Fos-R_dOase_dom"/>
</dbReference>
<dbReference type="SUPFAM" id="SSF54593">
    <property type="entry name" value="Glyoxalase/Bleomycin resistance protein/Dihydroxybiphenyl dioxygenase"/>
    <property type="match status" value="1"/>
</dbReference>
<dbReference type="Proteomes" id="UP001319180">
    <property type="component" value="Unassembled WGS sequence"/>
</dbReference>
<dbReference type="InterPro" id="IPR037523">
    <property type="entry name" value="VOC_core"/>
</dbReference>
<name>A0AAP2D4E2_9BACT</name>
<organism evidence="2 3">
    <name type="scientific">Dawidia soli</name>
    <dbReference type="NCBI Taxonomy" id="2782352"/>
    <lineage>
        <taxon>Bacteria</taxon>
        <taxon>Pseudomonadati</taxon>
        <taxon>Bacteroidota</taxon>
        <taxon>Cytophagia</taxon>
        <taxon>Cytophagales</taxon>
        <taxon>Chryseotaleaceae</taxon>
        <taxon>Dawidia</taxon>
    </lineage>
</organism>
<dbReference type="InterPro" id="IPR029068">
    <property type="entry name" value="Glyas_Bleomycin-R_OHBP_Dase"/>
</dbReference>
<sequence length="134" mass="15233">MEPLDTPRFRIENIAPILRVQDISRSVAFYTGVLEFTNADWGTDQFTLIHRDNTGIYLCKGGQGSPGTWIWIGFDGDIFALHEKLQANGVRIKLPPTNFSWAYEMQVEDPDGHILRFGTDPSDKKPFADQEVNF</sequence>
<evidence type="ECO:0000259" key="1">
    <source>
        <dbReference type="PROSITE" id="PS51819"/>
    </source>
</evidence>
<gene>
    <name evidence="2" type="ORF">KK078_01075</name>
</gene>
<protein>
    <submittedName>
        <fullName evidence="2">VOC family protein</fullName>
    </submittedName>
</protein>
<dbReference type="Pfam" id="PF00903">
    <property type="entry name" value="Glyoxalase"/>
    <property type="match status" value="1"/>
</dbReference>
<accession>A0AAP2D4E2</accession>
<feature type="domain" description="VOC" evidence="1">
    <location>
        <begin position="10"/>
        <end position="120"/>
    </location>
</feature>
<proteinExistence type="predicted"/>
<dbReference type="EMBL" id="JAHESC010000001">
    <property type="protein sequence ID" value="MBT1685123.1"/>
    <property type="molecule type" value="Genomic_DNA"/>
</dbReference>
<keyword evidence="3" id="KW-1185">Reference proteome</keyword>
<reference evidence="2 3" key="1">
    <citation type="submission" date="2021-05" db="EMBL/GenBank/DDBJ databases">
        <title>A Polyphasic approach of four new species of the genus Ohtaekwangia: Ohtaekwangia histidinii sp. nov., Ohtaekwangia cretensis sp. nov., Ohtaekwangia indiensis sp. nov., Ohtaekwangia reichenbachii sp. nov. from diverse environment.</title>
        <authorList>
            <person name="Octaviana S."/>
        </authorList>
    </citation>
    <scope>NUCLEOTIDE SEQUENCE [LARGE SCALE GENOMIC DNA]</scope>
    <source>
        <strain evidence="2 3">PWU37</strain>
    </source>
</reference>
<dbReference type="Gene3D" id="3.10.180.10">
    <property type="entry name" value="2,3-Dihydroxybiphenyl 1,2-Dioxygenase, domain 1"/>
    <property type="match status" value="1"/>
</dbReference>
<dbReference type="AlphaFoldDB" id="A0AAP2D4E2"/>
<evidence type="ECO:0000313" key="2">
    <source>
        <dbReference type="EMBL" id="MBT1685123.1"/>
    </source>
</evidence>
<dbReference type="RefSeq" id="WP_254088373.1">
    <property type="nucleotide sequence ID" value="NZ_JAHESC010000001.1"/>
</dbReference>
<evidence type="ECO:0000313" key="3">
    <source>
        <dbReference type="Proteomes" id="UP001319180"/>
    </source>
</evidence>